<dbReference type="Proteomes" id="UP000400924">
    <property type="component" value="Unassembled WGS sequence"/>
</dbReference>
<comment type="caution">
    <text evidence="2">The sequence shown here is derived from an EMBL/GenBank/DDBJ whole genome shotgun (WGS) entry which is preliminary data.</text>
</comment>
<evidence type="ECO:0000313" key="2">
    <source>
        <dbReference type="EMBL" id="MPY63747.1"/>
    </source>
</evidence>
<feature type="region of interest" description="Disordered" evidence="1">
    <location>
        <begin position="49"/>
        <end position="68"/>
    </location>
</feature>
<accession>A0A5N8XWJ9</accession>
<protein>
    <submittedName>
        <fullName evidence="2">Uncharacterized protein</fullName>
    </submittedName>
</protein>
<dbReference type="AlphaFoldDB" id="A0A5N8XWJ9"/>
<keyword evidence="3" id="KW-1185">Reference proteome</keyword>
<name>A0A5N8XWJ9_9ACTN</name>
<proteinExistence type="predicted"/>
<sequence>PSPSPSSTAARRRSGSGVEPYDFLPLDPTGTPWHDDASRETRWAALRRATAALTDPVDPTDPPDRTHP</sequence>
<organism evidence="2 3">
    <name type="scientific">Streptomyces spongiae</name>
    <dbReference type="NCBI Taxonomy" id="565072"/>
    <lineage>
        <taxon>Bacteria</taxon>
        <taxon>Bacillati</taxon>
        <taxon>Actinomycetota</taxon>
        <taxon>Actinomycetes</taxon>
        <taxon>Kitasatosporales</taxon>
        <taxon>Streptomycetaceae</taxon>
        <taxon>Streptomyces</taxon>
    </lineage>
</organism>
<reference evidence="2 3" key="1">
    <citation type="submission" date="2019-07" db="EMBL/GenBank/DDBJ databases">
        <title>New species of Amycolatopsis and Streptomyces.</title>
        <authorList>
            <person name="Duangmal K."/>
            <person name="Teo W.F.A."/>
            <person name="Lipun K."/>
        </authorList>
    </citation>
    <scope>NUCLEOTIDE SEQUENCE [LARGE SCALE GENOMIC DNA]</scope>
    <source>
        <strain evidence="2 3">NBRC 106415</strain>
    </source>
</reference>
<gene>
    <name evidence="2" type="ORF">FNH08_43290</name>
</gene>
<evidence type="ECO:0000256" key="1">
    <source>
        <dbReference type="SAM" id="MobiDB-lite"/>
    </source>
</evidence>
<feature type="non-terminal residue" evidence="2">
    <location>
        <position position="1"/>
    </location>
</feature>
<feature type="region of interest" description="Disordered" evidence="1">
    <location>
        <begin position="1"/>
        <end position="37"/>
    </location>
</feature>
<evidence type="ECO:0000313" key="3">
    <source>
        <dbReference type="Proteomes" id="UP000400924"/>
    </source>
</evidence>
<dbReference type="EMBL" id="VJZC01000629">
    <property type="protein sequence ID" value="MPY63747.1"/>
    <property type="molecule type" value="Genomic_DNA"/>
</dbReference>